<dbReference type="Proteomes" id="UP000250235">
    <property type="component" value="Unassembled WGS sequence"/>
</dbReference>
<reference evidence="2 3" key="1">
    <citation type="journal article" date="2015" name="Proc. Natl. Acad. Sci. U.S.A.">
        <title>The resurrection genome of Boea hygrometrica: A blueprint for survival of dehydration.</title>
        <authorList>
            <person name="Xiao L."/>
            <person name="Yang G."/>
            <person name="Zhang L."/>
            <person name="Yang X."/>
            <person name="Zhao S."/>
            <person name="Ji Z."/>
            <person name="Zhou Q."/>
            <person name="Hu M."/>
            <person name="Wang Y."/>
            <person name="Chen M."/>
            <person name="Xu Y."/>
            <person name="Jin H."/>
            <person name="Xiao X."/>
            <person name="Hu G."/>
            <person name="Bao F."/>
            <person name="Hu Y."/>
            <person name="Wan P."/>
            <person name="Li L."/>
            <person name="Deng X."/>
            <person name="Kuang T."/>
            <person name="Xiang C."/>
            <person name="Zhu J.K."/>
            <person name="Oliver M.J."/>
            <person name="He Y."/>
        </authorList>
    </citation>
    <scope>NUCLEOTIDE SEQUENCE [LARGE SCALE GENOMIC DNA]</scope>
    <source>
        <strain evidence="3">cv. XS01</strain>
    </source>
</reference>
<organism evidence="2 3">
    <name type="scientific">Dorcoceras hygrometricum</name>
    <dbReference type="NCBI Taxonomy" id="472368"/>
    <lineage>
        <taxon>Eukaryota</taxon>
        <taxon>Viridiplantae</taxon>
        <taxon>Streptophyta</taxon>
        <taxon>Embryophyta</taxon>
        <taxon>Tracheophyta</taxon>
        <taxon>Spermatophyta</taxon>
        <taxon>Magnoliopsida</taxon>
        <taxon>eudicotyledons</taxon>
        <taxon>Gunneridae</taxon>
        <taxon>Pentapetalae</taxon>
        <taxon>asterids</taxon>
        <taxon>lamiids</taxon>
        <taxon>Lamiales</taxon>
        <taxon>Gesneriaceae</taxon>
        <taxon>Didymocarpoideae</taxon>
        <taxon>Trichosporeae</taxon>
        <taxon>Loxocarpinae</taxon>
        <taxon>Dorcoceras</taxon>
    </lineage>
</organism>
<feature type="region of interest" description="Disordered" evidence="1">
    <location>
        <begin position="147"/>
        <end position="192"/>
    </location>
</feature>
<gene>
    <name evidence="2" type="ORF">F511_31546</name>
</gene>
<evidence type="ECO:0000313" key="3">
    <source>
        <dbReference type="Proteomes" id="UP000250235"/>
    </source>
</evidence>
<accession>A0A2Z7AIS9</accession>
<dbReference type="AlphaFoldDB" id="A0A2Z7AIS9"/>
<keyword evidence="3" id="KW-1185">Reference proteome</keyword>
<proteinExistence type="predicted"/>
<name>A0A2Z7AIS9_9LAMI</name>
<feature type="compositionally biased region" description="Basic residues" evidence="1">
    <location>
        <begin position="42"/>
        <end position="53"/>
    </location>
</feature>
<protein>
    <submittedName>
        <fullName evidence="2">Uncharacterized protein</fullName>
    </submittedName>
</protein>
<evidence type="ECO:0000256" key="1">
    <source>
        <dbReference type="SAM" id="MobiDB-lite"/>
    </source>
</evidence>
<feature type="region of interest" description="Disordered" evidence="1">
    <location>
        <begin position="1"/>
        <end position="91"/>
    </location>
</feature>
<dbReference type="EMBL" id="KV014977">
    <property type="protein sequence ID" value="KZV21050.1"/>
    <property type="molecule type" value="Genomic_DNA"/>
</dbReference>
<sequence length="192" mass="20781">MAAHGSAPPASMSRNQCAKGQQPVGQRAQPAASNDRPTRNNLHGHRALRRAKQRPAMAQQLRNTTGHRAPSVVHPAAQQLARSSAQPPGRDARQARIACAYARGEGAWLRPVSRGNWHFTVGGGRLRQLGPRPEGRLLSQPALEGLTRSARTETPRKIGRNKFRRGAAAATMQGAGRRREVGGEVGRPRLRS</sequence>
<evidence type="ECO:0000313" key="2">
    <source>
        <dbReference type="EMBL" id="KZV21050.1"/>
    </source>
</evidence>